<evidence type="ECO:0000313" key="2">
    <source>
        <dbReference type="EMBL" id="TXC63102.1"/>
    </source>
</evidence>
<sequence length="387" mass="40770">MKERRMKSLALAPVIAAAFALAAAPAPAQEAAAAAAPDYSDQAAWLCLPGRDGDSCDRPLATADLNPDGYGPVHQDAPAADPPIDCFYIYPTVSRDPGLNSDMIPGREEMAAAMVQFARFASVCKPYAPLYRQATMGSIPAMMQGQDPAPILGMAYADVAAAFRYYLDHYNRGRPFVIVGHSQGSIHGITLIQREIEGRPLARRMVSAVLLGFNVEVPEGRDVGGTFQHTPLCTRAGQTGCVITYQSFRAEAPPTGPGLFSYASRDGWTVGCTNPAALGSDAAAPLDSYWIATPAGSPGITWSTTGAPPATFLHTQGLVSGQCRHDGRIGYFAISVNADPNDARTDNIPGDVPLPGWGIHLVDVSEAQGDLVRAVAAQSAAFLAANR</sequence>
<feature type="chain" id="PRO_5022988272" evidence="1">
    <location>
        <begin position="29"/>
        <end position="387"/>
    </location>
</feature>
<dbReference type="SUPFAM" id="SSF53474">
    <property type="entry name" value="alpha/beta-Hydrolases"/>
    <property type="match status" value="1"/>
</dbReference>
<keyword evidence="3" id="KW-1185">Reference proteome</keyword>
<comment type="caution">
    <text evidence="2">The sequence shown here is derived from an EMBL/GenBank/DDBJ whole genome shotgun (WGS) entry which is preliminary data.</text>
</comment>
<reference evidence="2 3" key="1">
    <citation type="journal article" date="2015" name="J. Microbiol.">
        <title>Sphingosinicella ginsenosidimutans sp. nov., with ginsenoside converting activity.</title>
        <authorList>
            <person name="Kim J.K."/>
            <person name="Kang M.S."/>
            <person name="Park S.C."/>
            <person name="Kim K.M."/>
            <person name="Choi K."/>
            <person name="Yoon M.H."/>
            <person name="Im W.T."/>
        </authorList>
    </citation>
    <scope>NUCLEOTIDE SEQUENCE [LARGE SCALE GENOMIC DNA]</scope>
    <source>
        <strain evidence="2 3">BS-11</strain>
    </source>
</reference>
<dbReference type="EMBL" id="VOQQ01000001">
    <property type="protein sequence ID" value="TXC63102.1"/>
    <property type="molecule type" value="Genomic_DNA"/>
</dbReference>
<protein>
    <submittedName>
        <fullName evidence="2">DUF3089 domain-containing protein</fullName>
    </submittedName>
</protein>
<dbReference type="AlphaFoldDB" id="A0A5C6TRN6"/>
<evidence type="ECO:0000256" key="1">
    <source>
        <dbReference type="SAM" id="SignalP"/>
    </source>
</evidence>
<accession>A0A5C6TRN6</accession>
<dbReference type="Pfam" id="PF11288">
    <property type="entry name" value="DUF3089"/>
    <property type="match status" value="1"/>
</dbReference>
<proteinExistence type="predicted"/>
<dbReference type="Proteomes" id="UP000321249">
    <property type="component" value="Unassembled WGS sequence"/>
</dbReference>
<feature type="signal peptide" evidence="1">
    <location>
        <begin position="1"/>
        <end position="28"/>
    </location>
</feature>
<evidence type="ECO:0000313" key="3">
    <source>
        <dbReference type="Proteomes" id="UP000321249"/>
    </source>
</evidence>
<dbReference type="InterPro" id="IPR021440">
    <property type="entry name" value="DUF3089"/>
</dbReference>
<name>A0A5C6TRN6_9SPHN</name>
<organism evidence="2 3">
    <name type="scientific">Allosphingosinicella ginsenosidimutans</name>
    <dbReference type="NCBI Taxonomy" id="1176539"/>
    <lineage>
        <taxon>Bacteria</taxon>
        <taxon>Pseudomonadati</taxon>
        <taxon>Pseudomonadota</taxon>
        <taxon>Alphaproteobacteria</taxon>
        <taxon>Sphingomonadales</taxon>
        <taxon>Sphingomonadaceae</taxon>
        <taxon>Allosphingosinicella</taxon>
    </lineage>
</organism>
<gene>
    <name evidence="2" type="ORF">FRZ32_05175</name>
</gene>
<keyword evidence="1" id="KW-0732">Signal</keyword>
<dbReference type="InterPro" id="IPR029058">
    <property type="entry name" value="AB_hydrolase_fold"/>
</dbReference>